<dbReference type="PROSITE" id="PS51257">
    <property type="entry name" value="PROKAR_LIPOPROTEIN"/>
    <property type="match status" value="1"/>
</dbReference>
<dbReference type="EMBL" id="MU004315">
    <property type="protein sequence ID" value="KAF2658372.1"/>
    <property type="molecule type" value="Genomic_DNA"/>
</dbReference>
<dbReference type="AlphaFoldDB" id="A0A6A6TF66"/>
<evidence type="ECO:0000313" key="2">
    <source>
        <dbReference type="EMBL" id="KAF2658372.1"/>
    </source>
</evidence>
<organism evidence="2 3">
    <name type="scientific">Lophiostoma macrostomum CBS 122681</name>
    <dbReference type="NCBI Taxonomy" id="1314788"/>
    <lineage>
        <taxon>Eukaryota</taxon>
        <taxon>Fungi</taxon>
        <taxon>Dikarya</taxon>
        <taxon>Ascomycota</taxon>
        <taxon>Pezizomycotina</taxon>
        <taxon>Dothideomycetes</taxon>
        <taxon>Pleosporomycetidae</taxon>
        <taxon>Pleosporales</taxon>
        <taxon>Lophiostomataceae</taxon>
        <taxon>Lophiostoma</taxon>
    </lineage>
</organism>
<gene>
    <name evidence="2" type="ORF">K491DRAFT_676417</name>
</gene>
<keyword evidence="1" id="KW-0732">Signal</keyword>
<accession>A0A6A6TF66</accession>
<reference evidence="2" key="1">
    <citation type="journal article" date="2020" name="Stud. Mycol.">
        <title>101 Dothideomycetes genomes: a test case for predicting lifestyles and emergence of pathogens.</title>
        <authorList>
            <person name="Haridas S."/>
            <person name="Albert R."/>
            <person name="Binder M."/>
            <person name="Bloem J."/>
            <person name="Labutti K."/>
            <person name="Salamov A."/>
            <person name="Andreopoulos B."/>
            <person name="Baker S."/>
            <person name="Barry K."/>
            <person name="Bills G."/>
            <person name="Bluhm B."/>
            <person name="Cannon C."/>
            <person name="Castanera R."/>
            <person name="Culley D."/>
            <person name="Daum C."/>
            <person name="Ezra D."/>
            <person name="Gonzalez J."/>
            <person name="Henrissat B."/>
            <person name="Kuo A."/>
            <person name="Liang C."/>
            <person name="Lipzen A."/>
            <person name="Lutzoni F."/>
            <person name="Magnuson J."/>
            <person name="Mondo S."/>
            <person name="Nolan M."/>
            <person name="Ohm R."/>
            <person name="Pangilinan J."/>
            <person name="Park H.-J."/>
            <person name="Ramirez L."/>
            <person name="Alfaro M."/>
            <person name="Sun H."/>
            <person name="Tritt A."/>
            <person name="Yoshinaga Y."/>
            <person name="Zwiers L.-H."/>
            <person name="Turgeon B."/>
            <person name="Goodwin S."/>
            <person name="Spatafora J."/>
            <person name="Crous P."/>
            <person name="Grigoriev I."/>
        </authorList>
    </citation>
    <scope>NUCLEOTIDE SEQUENCE</scope>
    <source>
        <strain evidence="2">CBS 122681</strain>
    </source>
</reference>
<feature type="chain" id="PRO_5025480400" description="Secreted protein" evidence="1">
    <location>
        <begin position="31"/>
        <end position="195"/>
    </location>
</feature>
<protein>
    <recommendedName>
        <fullName evidence="4">Secreted protein</fullName>
    </recommendedName>
</protein>
<sequence length="195" mass="20220">MVGRGVARSLLSIFLLSWAWLACNHMRISAGLLGRALSLLSALSPAPACGLPPEWPDSSRVMVAVASPAKPRAAHPPAHRRSTPAFTCAPPQQSAAAPSTAALRTPAVECVPAVEQKGSFSATADQAPPAAGHVPLRRLAFQSAPLIAAVPLSNLAPKPARSSSQPRLLSRSKPLPECSLEQAGSLGPWNHCLTS</sequence>
<evidence type="ECO:0000256" key="1">
    <source>
        <dbReference type="SAM" id="SignalP"/>
    </source>
</evidence>
<dbReference type="Proteomes" id="UP000799324">
    <property type="component" value="Unassembled WGS sequence"/>
</dbReference>
<feature type="signal peptide" evidence="1">
    <location>
        <begin position="1"/>
        <end position="30"/>
    </location>
</feature>
<keyword evidence="3" id="KW-1185">Reference proteome</keyword>
<evidence type="ECO:0000313" key="3">
    <source>
        <dbReference type="Proteomes" id="UP000799324"/>
    </source>
</evidence>
<name>A0A6A6TF66_9PLEO</name>
<proteinExistence type="predicted"/>
<evidence type="ECO:0008006" key="4">
    <source>
        <dbReference type="Google" id="ProtNLM"/>
    </source>
</evidence>